<keyword evidence="2" id="KW-1185">Reference proteome</keyword>
<dbReference type="RefSeq" id="WP_183592054.1">
    <property type="nucleotide sequence ID" value="NZ_JACHWR010000001.1"/>
</dbReference>
<accession>A0A7W4Z0F1</accession>
<name>A0A7W4Z0F1_9ACTN</name>
<comment type="caution">
    <text evidence="1">The sequence shown here is derived from an EMBL/GenBank/DDBJ whole genome shotgun (WGS) entry which is preliminary data.</text>
</comment>
<gene>
    <name evidence="1" type="ORF">FHU40_002045</name>
</gene>
<proteinExistence type="predicted"/>
<organism evidence="1 2">
    <name type="scientific">Nocardioides soli</name>
    <dbReference type="NCBI Taxonomy" id="1036020"/>
    <lineage>
        <taxon>Bacteria</taxon>
        <taxon>Bacillati</taxon>
        <taxon>Actinomycetota</taxon>
        <taxon>Actinomycetes</taxon>
        <taxon>Propionibacteriales</taxon>
        <taxon>Nocardioidaceae</taxon>
        <taxon>Nocardioides</taxon>
    </lineage>
</organism>
<evidence type="ECO:0000313" key="1">
    <source>
        <dbReference type="EMBL" id="MBB3042244.1"/>
    </source>
</evidence>
<protein>
    <recommendedName>
        <fullName evidence="3">DUF4012 domain-containing protein</fullName>
    </recommendedName>
</protein>
<sequence>MNRRALWIGLAVLVGAVVLFAAWAAWTTYQVNRDLTAAVDDATALRAAVEGDDDDAVQASLGRLRDHSAAAADRTAGLTWSVLEHLPAYGDDARGVAVASAVARDLADAGVEPLVRVSDDLDLIVPAQARIDVAALEALQDPVAAGRAAFDDARARLVGEDSTGYVERLRTKYRELTRQVDDAAAILSSADTALRVLPTMLGSDGPQDYLLVFQNNAEIRATGGLPGAVSVVRADDGQVRMTRQVAANTFGRTDRPVLPLTDSEEAVYNEILGTYFLDANLQPDFSRASDLWRARWEQVYPERLDGVLSVDPVAISYLLGATGPVEVGGVTLTEDNAVDELLSRVYQRFPDPAAQDRWFRRVARTVFDKVSTGVGSPQELVRAIADGVREHRVFVHSFDDSLQEAIAGKAVAGDLVTDPDAAPQVGFYLNDGTASKMSYYLRYDVSVDATYCNQGVQGLAGHATLMSDAPEDAASLPDYVTGSYATYGGKPGSQLVQVYIYGPVGGQISALALNGKPLRGPGPILDQGRPVLNATLLLDPQEKVDLTWRMKTGANQTGDIRVSVTPRVGSGSTSMPVDSAC</sequence>
<evidence type="ECO:0008006" key="3">
    <source>
        <dbReference type="Google" id="ProtNLM"/>
    </source>
</evidence>
<dbReference type="Proteomes" id="UP000589626">
    <property type="component" value="Unassembled WGS sequence"/>
</dbReference>
<dbReference type="InterPro" id="IPR025101">
    <property type="entry name" value="DUF4012"/>
</dbReference>
<evidence type="ECO:0000313" key="2">
    <source>
        <dbReference type="Proteomes" id="UP000589626"/>
    </source>
</evidence>
<dbReference type="Pfam" id="PF13196">
    <property type="entry name" value="DUF4012"/>
    <property type="match status" value="1"/>
</dbReference>
<dbReference type="AlphaFoldDB" id="A0A7W4Z0F1"/>
<dbReference type="EMBL" id="JACHWR010000001">
    <property type="protein sequence ID" value="MBB3042244.1"/>
    <property type="molecule type" value="Genomic_DNA"/>
</dbReference>
<reference evidence="1 2" key="1">
    <citation type="submission" date="2020-08" db="EMBL/GenBank/DDBJ databases">
        <title>Sequencing the genomes of 1000 actinobacteria strains.</title>
        <authorList>
            <person name="Klenk H.-P."/>
        </authorList>
    </citation>
    <scope>NUCLEOTIDE SEQUENCE [LARGE SCALE GENOMIC DNA]</scope>
    <source>
        <strain evidence="1 2">DSM 105498</strain>
    </source>
</reference>